<proteinExistence type="inferred from homology"/>
<dbReference type="OMA" id="CLDANKK"/>
<reference evidence="12" key="2">
    <citation type="submission" date="2024-10" db="UniProtKB">
        <authorList>
            <consortium name="EnsemblProtists"/>
        </authorList>
    </citation>
    <scope>IDENTIFICATION</scope>
</reference>
<dbReference type="HOGENOM" id="CLU_105983_2_2_1"/>
<evidence type="ECO:0000313" key="13">
    <source>
        <dbReference type="Proteomes" id="UP000013827"/>
    </source>
</evidence>
<dbReference type="EnsemblProtists" id="EOD12473">
    <property type="protein sequence ID" value="EOD12473"/>
    <property type="gene ID" value="EMIHUDRAFT_213764"/>
</dbReference>
<dbReference type="STRING" id="2903.R1EG34"/>
<dbReference type="InterPro" id="IPR007808">
    <property type="entry name" value="Elf1"/>
</dbReference>
<keyword evidence="4 10" id="KW-0479">Metal-binding</keyword>
<name>A0A0D3J8I9_EMIH1</name>
<evidence type="ECO:0000256" key="8">
    <source>
        <dbReference type="ARBA" id="ARBA00023163"/>
    </source>
</evidence>
<dbReference type="InterPro" id="IPR038567">
    <property type="entry name" value="T_Elf1_sf"/>
</dbReference>
<keyword evidence="6 10" id="KW-0862">Zinc</keyword>
<comment type="similarity">
    <text evidence="3 10">Belongs to the ELOF1 family.</text>
</comment>
<dbReference type="GO" id="GO:0008023">
    <property type="term" value="C:transcription elongation factor complex"/>
    <property type="evidence" value="ECO:0007669"/>
    <property type="project" value="TreeGrafter"/>
</dbReference>
<dbReference type="KEGG" id="ehx:EMIHUDRAFT_213764"/>
<dbReference type="RefSeq" id="XP_005772253.1">
    <property type="nucleotide sequence ID" value="XM_005772196.1"/>
</dbReference>
<comment type="function">
    <text evidence="1 10">Transcription elongation factor implicated in the maintenance of proper chromatin structure in actively transcribed regions.</text>
</comment>
<dbReference type="Pfam" id="PF05129">
    <property type="entry name" value="Zn_ribbon_Elf1"/>
    <property type="match status" value="1"/>
</dbReference>
<keyword evidence="9 10" id="KW-0539">Nucleus</keyword>
<protein>
    <recommendedName>
        <fullName evidence="10">Transcription elongation factor 1 homolog</fullName>
    </recommendedName>
</protein>
<evidence type="ECO:0000256" key="9">
    <source>
        <dbReference type="ARBA" id="ARBA00023242"/>
    </source>
</evidence>
<dbReference type="AlphaFoldDB" id="A0A0D3J8I9"/>
<dbReference type="GO" id="GO:0008270">
    <property type="term" value="F:zinc ion binding"/>
    <property type="evidence" value="ECO:0007669"/>
    <property type="project" value="UniProtKB-KW"/>
</dbReference>
<dbReference type="GO" id="GO:0000993">
    <property type="term" value="F:RNA polymerase II complex binding"/>
    <property type="evidence" value="ECO:0007669"/>
    <property type="project" value="TreeGrafter"/>
</dbReference>
<dbReference type="GeneID" id="17265372"/>
<dbReference type="PaxDb" id="2903-EOD12473"/>
<feature type="region of interest" description="Disordered" evidence="11">
    <location>
        <begin position="1"/>
        <end position="23"/>
    </location>
</feature>
<feature type="compositionally biased region" description="Basic residues" evidence="11">
    <location>
        <begin position="10"/>
        <end position="23"/>
    </location>
</feature>
<dbReference type="Gene3D" id="2.20.25.190">
    <property type="match status" value="1"/>
</dbReference>
<dbReference type="Proteomes" id="UP000013827">
    <property type="component" value="Unassembled WGS sequence"/>
</dbReference>
<keyword evidence="5 10" id="KW-0863">Zinc-finger</keyword>
<dbReference type="KEGG" id="ehx:EMIHUDRAFT_458656"/>
<evidence type="ECO:0000256" key="2">
    <source>
        <dbReference type="ARBA" id="ARBA00004123"/>
    </source>
</evidence>
<evidence type="ECO:0000256" key="11">
    <source>
        <dbReference type="SAM" id="MobiDB-lite"/>
    </source>
</evidence>
<dbReference type="SUPFAM" id="SSF57783">
    <property type="entry name" value="Zinc beta-ribbon"/>
    <property type="match status" value="1"/>
</dbReference>
<dbReference type="EnsemblProtists" id="EOD19824">
    <property type="protein sequence ID" value="EOD19824"/>
    <property type="gene ID" value="EMIHUDRAFT_458656"/>
</dbReference>
<evidence type="ECO:0000256" key="1">
    <source>
        <dbReference type="ARBA" id="ARBA00003357"/>
    </source>
</evidence>
<dbReference type="GeneID" id="17258623"/>
<evidence type="ECO:0000256" key="6">
    <source>
        <dbReference type="ARBA" id="ARBA00022833"/>
    </source>
</evidence>
<dbReference type="eggNOG" id="KOG3214">
    <property type="taxonomic scope" value="Eukaryota"/>
</dbReference>
<sequence>MKMARFFSSGKRKKAKPPPKKARPKVATVFDCPFCGNSESCSVKMDYEHSQGIISCDQCGTSHESRITRLSEAIDVYAEWIDMCEDVNTNGGARVAAREAEEDLEDDF</sequence>
<dbReference type="PANTHER" id="PTHR20934">
    <property type="entry name" value="TRANSCRIPTION ELONGATION FACTOR 1 HOMOLOG"/>
    <property type="match status" value="1"/>
</dbReference>
<keyword evidence="8 10" id="KW-0804">Transcription</keyword>
<keyword evidence="13" id="KW-1185">Reference proteome</keyword>
<evidence type="ECO:0000313" key="12">
    <source>
        <dbReference type="EnsemblProtists" id="EOD19824"/>
    </source>
</evidence>
<evidence type="ECO:0000256" key="7">
    <source>
        <dbReference type="ARBA" id="ARBA00023015"/>
    </source>
</evidence>
<dbReference type="FunFam" id="2.20.25.190:FF:000001">
    <property type="entry name" value="Transcription elongation factor 1 homolog"/>
    <property type="match status" value="1"/>
</dbReference>
<keyword evidence="7 10" id="KW-0805">Transcription regulation</keyword>
<evidence type="ECO:0000256" key="3">
    <source>
        <dbReference type="ARBA" id="ARBA00009730"/>
    </source>
</evidence>
<dbReference type="PANTHER" id="PTHR20934:SF0">
    <property type="entry name" value="TRANSCRIPTION ELONGATION FACTOR 1 HOMOLOG"/>
    <property type="match status" value="1"/>
</dbReference>
<reference evidence="13" key="1">
    <citation type="journal article" date="2013" name="Nature">
        <title>Pan genome of the phytoplankton Emiliania underpins its global distribution.</title>
        <authorList>
            <person name="Read B.A."/>
            <person name="Kegel J."/>
            <person name="Klute M.J."/>
            <person name="Kuo A."/>
            <person name="Lefebvre S.C."/>
            <person name="Maumus F."/>
            <person name="Mayer C."/>
            <person name="Miller J."/>
            <person name="Monier A."/>
            <person name="Salamov A."/>
            <person name="Young J."/>
            <person name="Aguilar M."/>
            <person name="Claverie J.M."/>
            <person name="Frickenhaus S."/>
            <person name="Gonzalez K."/>
            <person name="Herman E.K."/>
            <person name="Lin Y.C."/>
            <person name="Napier J."/>
            <person name="Ogata H."/>
            <person name="Sarno A.F."/>
            <person name="Shmutz J."/>
            <person name="Schroeder D."/>
            <person name="de Vargas C."/>
            <person name="Verret F."/>
            <person name="von Dassow P."/>
            <person name="Valentin K."/>
            <person name="Van de Peer Y."/>
            <person name="Wheeler G."/>
            <person name="Dacks J.B."/>
            <person name="Delwiche C.F."/>
            <person name="Dyhrman S.T."/>
            <person name="Glockner G."/>
            <person name="John U."/>
            <person name="Richards T."/>
            <person name="Worden A.Z."/>
            <person name="Zhang X."/>
            <person name="Grigoriev I.V."/>
            <person name="Allen A.E."/>
            <person name="Bidle K."/>
            <person name="Borodovsky M."/>
            <person name="Bowler C."/>
            <person name="Brownlee C."/>
            <person name="Cock J.M."/>
            <person name="Elias M."/>
            <person name="Gladyshev V.N."/>
            <person name="Groth M."/>
            <person name="Guda C."/>
            <person name="Hadaegh A."/>
            <person name="Iglesias-Rodriguez M.D."/>
            <person name="Jenkins J."/>
            <person name="Jones B.M."/>
            <person name="Lawson T."/>
            <person name="Leese F."/>
            <person name="Lindquist E."/>
            <person name="Lobanov A."/>
            <person name="Lomsadze A."/>
            <person name="Malik S.B."/>
            <person name="Marsh M.E."/>
            <person name="Mackinder L."/>
            <person name="Mock T."/>
            <person name="Mueller-Roeber B."/>
            <person name="Pagarete A."/>
            <person name="Parker M."/>
            <person name="Probert I."/>
            <person name="Quesneville H."/>
            <person name="Raines C."/>
            <person name="Rensing S.A."/>
            <person name="Riano-Pachon D.M."/>
            <person name="Richier S."/>
            <person name="Rokitta S."/>
            <person name="Shiraiwa Y."/>
            <person name="Soanes D.M."/>
            <person name="van der Giezen M."/>
            <person name="Wahlund T.M."/>
            <person name="Williams B."/>
            <person name="Wilson W."/>
            <person name="Wolfe G."/>
            <person name="Wurch L.L."/>
        </authorList>
    </citation>
    <scope>NUCLEOTIDE SEQUENCE</scope>
</reference>
<dbReference type="RefSeq" id="XP_005764902.1">
    <property type="nucleotide sequence ID" value="XM_005764845.1"/>
</dbReference>
<evidence type="ECO:0000256" key="5">
    <source>
        <dbReference type="ARBA" id="ARBA00022771"/>
    </source>
</evidence>
<evidence type="ECO:0000256" key="10">
    <source>
        <dbReference type="RuleBase" id="RU364033"/>
    </source>
</evidence>
<accession>A0A0D3J8I9</accession>
<comment type="subcellular location">
    <subcellularLocation>
        <location evidence="2 10">Nucleus</location>
    </subcellularLocation>
</comment>
<dbReference type="GO" id="GO:0006368">
    <property type="term" value="P:transcription elongation by RNA polymerase II"/>
    <property type="evidence" value="ECO:0007669"/>
    <property type="project" value="TreeGrafter"/>
</dbReference>
<evidence type="ECO:0000256" key="4">
    <source>
        <dbReference type="ARBA" id="ARBA00022723"/>
    </source>
</evidence>
<organism evidence="12 13">
    <name type="scientific">Emiliania huxleyi (strain CCMP1516)</name>
    <dbReference type="NCBI Taxonomy" id="280463"/>
    <lineage>
        <taxon>Eukaryota</taxon>
        <taxon>Haptista</taxon>
        <taxon>Haptophyta</taxon>
        <taxon>Prymnesiophyceae</taxon>
        <taxon>Isochrysidales</taxon>
        <taxon>Noelaerhabdaceae</taxon>
        <taxon>Emiliania</taxon>
    </lineage>
</organism>